<keyword evidence="7" id="KW-0804">Transcription</keyword>
<evidence type="ECO:0000256" key="8">
    <source>
        <dbReference type="ARBA" id="ARBA00023242"/>
    </source>
</evidence>
<organism evidence="12 13">
    <name type="scientific">Prunus yedoensis var. nudiflora</name>
    <dbReference type="NCBI Taxonomy" id="2094558"/>
    <lineage>
        <taxon>Eukaryota</taxon>
        <taxon>Viridiplantae</taxon>
        <taxon>Streptophyta</taxon>
        <taxon>Embryophyta</taxon>
        <taxon>Tracheophyta</taxon>
        <taxon>Spermatophyta</taxon>
        <taxon>Magnoliopsida</taxon>
        <taxon>eudicotyledons</taxon>
        <taxon>Gunneridae</taxon>
        <taxon>Pentapetalae</taxon>
        <taxon>rosids</taxon>
        <taxon>fabids</taxon>
        <taxon>Rosales</taxon>
        <taxon>Rosaceae</taxon>
        <taxon>Amygdaloideae</taxon>
        <taxon>Amygdaleae</taxon>
        <taxon>Prunus</taxon>
    </lineage>
</organism>
<evidence type="ECO:0000259" key="11">
    <source>
        <dbReference type="PROSITE" id="PS50119"/>
    </source>
</evidence>
<dbReference type="GO" id="GO:0008270">
    <property type="term" value="F:zinc ion binding"/>
    <property type="evidence" value="ECO:0007669"/>
    <property type="project" value="UniProtKB-KW"/>
</dbReference>
<dbReference type="PANTHER" id="PTHR31832">
    <property type="entry name" value="B-BOX ZINC FINGER PROTEIN 22"/>
    <property type="match status" value="1"/>
</dbReference>
<evidence type="ECO:0000256" key="9">
    <source>
        <dbReference type="PROSITE-ProRule" id="PRU00024"/>
    </source>
</evidence>
<evidence type="ECO:0000256" key="6">
    <source>
        <dbReference type="ARBA" id="ARBA00023015"/>
    </source>
</evidence>
<reference evidence="12 13" key="1">
    <citation type="submission" date="2018-02" db="EMBL/GenBank/DDBJ databases">
        <title>Draft genome of wild Prunus yedoensis var. nudiflora.</title>
        <authorList>
            <person name="Baek S."/>
            <person name="Kim J.-H."/>
            <person name="Choi K."/>
            <person name="Kim G.-B."/>
            <person name="Cho A."/>
            <person name="Jang H."/>
            <person name="Shin C.-H."/>
            <person name="Yu H.-J."/>
            <person name="Mun J.-H."/>
        </authorList>
    </citation>
    <scope>NUCLEOTIDE SEQUENCE [LARGE SCALE GENOMIC DNA]</scope>
    <source>
        <strain evidence="13">cv. Jeju island</strain>
        <tissue evidence="12">Leaf</tissue>
    </source>
</reference>
<dbReference type="InterPro" id="IPR000315">
    <property type="entry name" value="Znf_B-box"/>
</dbReference>
<dbReference type="CDD" id="cd19821">
    <property type="entry name" value="Bbox1_BBX-like"/>
    <property type="match status" value="2"/>
</dbReference>
<keyword evidence="3" id="KW-0677">Repeat</keyword>
<evidence type="ECO:0000256" key="4">
    <source>
        <dbReference type="ARBA" id="ARBA00022771"/>
    </source>
</evidence>
<keyword evidence="2" id="KW-0479">Metal-binding</keyword>
<feature type="domain" description="B box-type" evidence="11">
    <location>
        <begin position="1"/>
        <end position="47"/>
    </location>
</feature>
<dbReference type="InterPro" id="IPR051979">
    <property type="entry name" value="B-box_zinc_finger"/>
</dbReference>
<keyword evidence="6" id="KW-0805">Transcription regulation</keyword>
<keyword evidence="8" id="KW-0539">Nucleus</keyword>
<evidence type="ECO:0000256" key="1">
    <source>
        <dbReference type="ARBA" id="ARBA00004123"/>
    </source>
</evidence>
<feature type="region of interest" description="Disordered" evidence="10">
    <location>
        <begin position="163"/>
        <end position="182"/>
    </location>
</feature>
<protein>
    <submittedName>
        <fullName evidence="12">B-box zinc finger protein 24-like</fullName>
    </submittedName>
</protein>
<dbReference type="Proteomes" id="UP000250321">
    <property type="component" value="Unassembled WGS sequence"/>
</dbReference>
<evidence type="ECO:0000256" key="10">
    <source>
        <dbReference type="SAM" id="MobiDB-lite"/>
    </source>
</evidence>
<evidence type="ECO:0000256" key="2">
    <source>
        <dbReference type="ARBA" id="ARBA00022723"/>
    </source>
</evidence>
<sequence length="203" mass="22494">MKIQCDVCEKAPATVICCADEAALCAKCDVEVHAANKLASKHQRLHLQCLSKLNKLPRCDICQDKAAFIFCVEDRALFCQDCDGSVHSANSLSANHQRFLATGIRVALSSSCTKDTETNFESSDKKGSLEFGELEWIADMGLFGEQFPEEALAAAEVPQLPVSQQPNFTSYRPPKSNNPYKKPRIAMAEDEYEHFTVPDLGRF</sequence>
<dbReference type="SMART" id="SM00336">
    <property type="entry name" value="BBOX"/>
    <property type="match status" value="2"/>
</dbReference>
<dbReference type="AlphaFoldDB" id="A0A314ZZG7"/>
<keyword evidence="5" id="KW-0862">Zinc</keyword>
<keyword evidence="13" id="KW-1185">Reference proteome</keyword>
<proteinExistence type="predicted"/>
<dbReference type="Gene3D" id="3.30.160.60">
    <property type="entry name" value="Classic Zinc Finger"/>
    <property type="match status" value="1"/>
</dbReference>
<feature type="domain" description="B box-type" evidence="11">
    <location>
        <begin position="54"/>
        <end position="101"/>
    </location>
</feature>
<dbReference type="OrthoDB" id="153872at2759"/>
<dbReference type="GO" id="GO:0009640">
    <property type="term" value="P:photomorphogenesis"/>
    <property type="evidence" value="ECO:0007669"/>
    <property type="project" value="TreeGrafter"/>
</dbReference>
<evidence type="ECO:0000256" key="5">
    <source>
        <dbReference type="ARBA" id="ARBA00022833"/>
    </source>
</evidence>
<evidence type="ECO:0000256" key="7">
    <source>
        <dbReference type="ARBA" id="ARBA00023163"/>
    </source>
</evidence>
<evidence type="ECO:0000256" key="3">
    <source>
        <dbReference type="ARBA" id="ARBA00022737"/>
    </source>
</evidence>
<comment type="subcellular location">
    <subcellularLocation>
        <location evidence="1">Nucleus</location>
    </subcellularLocation>
</comment>
<dbReference type="EMBL" id="PJQY01000878">
    <property type="protein sequence ID" value="PQQ07186.1"/>
    <property type="molecule type" value="Genomic_DNA"/>
</dbReference>
<evidence type="ECO:0000313" key="12">
    <source>
        <dbReference type="EMBL" id="PQQ07186.1"/>
    </source>
</evidence>
<dbReference type="InterPro" id="IPR049808">
    <property type="entry name" value="CONSTANS-like_Bbox1"/>
</dbReference>
<feature type="compositionally biased region" description="Polar residues" evidence="10">
    <location>
        <begin position="163"/>
        <end position="179"/>
    </location>
</feature>
<dbReference type="PANTHER" id="PTHR31832:SF41">
    <property type="entry name" value="B-BOX ZINC FINGER PROTEIN 24"/>
    <property type="match status" value="1"/>
</dbReference>
<evidence type="ECO:0000313" key="13">
    <source>
        <dbReference type="Proteomes" id="UP000250321"/>
    </source>
</evidence>
<dbReference type="GO" id="GO:0005634">
    <property type="term" value="C:nucleus"/>
    <property type="evidence" value="ECO:0007669"/>
    <property type="project" value="UniProtKB-SubCell"/>
</dbReference>
<keyword evidence="4 9" id="KW-0863">Zinc-finger</keyword>
<dbReference type="STRING" id="2094558.A0A314ZZG7"/>
<gene>
    <name evidence="12" type="ORF">Pyn_04819</name>
</gene>
<comment type="caution">
    <text evidence="12">The sequence shown here is derived from an EMBL/GenBank/DDBJ whole genome shotgun (WGS) entry which is preliminary data.</text>
</comment>
<name>A0A314ZZG7_PRUYE</name>
<accession>A0A314ZZG7</accession>
<dbReference type="PROSITE" id="PS50119">
    <property type="entry name" value="ZF_BBOX"/>
    <property type="match status" value="2"/>
</dbReference>
<dbReference type="Pfam" id="PF00643">
    <property type="entry name" value="zf-B_box"/>
    <property type="match status" value="1"/>
</dbReference>
<dbReference type="GO" id="GO:0006355">
    <property type="term" value="P:regulation of DNA-templated transcription"/>
    <property type="evidence" value="ECO:0007669"/>
    <property type="project" value="TreeGrafter"/>
</dbReference>